<keyword evidence="9" id="KW-1185">Reference proteome</keyword>
<accession>A0ABQ6IV30</accession>
<feature type="transmembrane region" description="Helical" evidence="7">
    <location>
        <begin position="248"/>
        <end position="269"/>
    </location>
</feature>
<organism evidence="8 9">
    <name type="scientific">Mobilicoccus caccae</name>
    <dbReference type="NCBI Taxonomy" id="1859295"/>
    <lineage>
        <taxon>Bacteria</taxon>
        <taxon>Bacillati</taxon>
        <taxon>Actinomycetota</taxon>
        <taxon>Actinomycetes</taxon>
        <taxon>Micrococcales</taxon>
        <taxon>Dermatophilaceae</taxon>
        <taxon>Mobilicoccus</taxon>
    </lineage>
</organism>
<evidence type="ECO:0000256" key="6">
    <source>
        <dbReference type="SAM" id="MobiDB-lite"/>
    </source>
</evidence>
<feature type="transmembrane region" description="Helical" evidence="7">
    <location>
        <begin position="93"/>
        <end position="115"/>
    </location>
</feature>
<keyword evidence="4 7" id="KW-1133">Transmembrane helix</keyword>
<comment type="caution">
    <text evidence="8">The sequence shown here is derived from an EMBL/GenBank/DDBJ whole genome shotgun (WGS) entry which is preliminary data.</text>
</comment>
<dbReference type="PANTHER" id="PTHR10010:SF46">
    <property type="entry name" value="SODIUM-DEPENDENT PHOSPHATE TRANSPORT PROTEIN 2B"/>
    <property type="match status" value="1"/>
</dbReference>
<evidence type="ECO:0000256" key="7">
    <source>
        <dbReference type="SAM" id="Phobius"/>
    </source>
</evidence>
<reference evidence="9" key="1">
    <citation type="journal article" date="2019" name="Int. J. Syst. Evol. Microbiol.">
        <title>The Global Catalogue of Microorganisms (GCM) 10K type strain sequencing project: providing services to taxonomists for standard genome sequencing and annotation.</title>
        <authorList>
            <consortium name="The Broad Institute Genomics Platform"/>
            <consortium name="The Broad Institute Genome Sequencing Center for Infectious Disease"/>
            <person name="Wu L."/>
            <person name="Ma J."/>
        </authorList>
    </citation>
    <scope>NUCLEOTIDE SEQUENCE [LARGE SCALE GENOMIC DNA]</scope>
    <source>
        <strain evidence="9">NBRC 113072</strain>
    </source>
</reference>
<sequence>MSAPRHTQADSPDDTTTLPHHPRQERRAPGRRDDLPARPDHEVSREDERNDLSTTQKALRWVGVLLALYLLVCAVGAIGDGFKALGEDAARGLFDFAANPVVALFVGLLATSIIQSSSTTTSIVVAAVASGAMPLSVGIPMIMGANIGTSVTNSLASLGHVTNKREFKPAFTSATMHDFFNLLAVAILLPLELLTGFLERVSGAMADAFAGVYAPDPGEADIVSLMTDPVVDLVTGLTLAIPGVMGPVATIVLGVAMIFLAVRLLGSLLQSVMVGTARRILHSAVGKNPVVAMIAGTVVTVLVQSSSVTTSMMVPFAGSGALTPRQIYPMTLGANVGTTFTALLAAMALSGTDGAEIALQVAFVHLLFNVTGIVVIYVLPFLRDVPLRAAGTLAAVATERRSLAAVYIVGTFLAIPGLVVLASAMTTAF</sequence>
<feature type="region of interest" description="Disordered" evidence="6">
    <location>
        <begin position="1"/>
        <end position="52"/>
    </location>
</feature>
<name>A0ABQ6IV30_9MICO</name>
<keyword evidence="3 7" id="KW-0812">Transmembrane</keyword>
<dbReference type="InterPro" id="IPR003841">
    <property type="entry name" value="Na/Pi_transpt"/>
</dbReference>
<evidence type="ECO:0000256" key="5">
    <source>
        <dbReference type="ARBA" id="ARBA00023136"/>
    </source>
</evidence>
<evidence type="ECO:0000256" key="3">
    <source>
        <dbReference type="ARBA" id="ARBA00022692"/>
    </source>
</evidence>
<feature type="transmembrane region" description="Helical" evidence="7">
    <location>
        <begin position="290"/>
        <end position="307"/>
    </location>
</feature>
<comment type="subcellular location">
    <subcellularLocation>
        <location evidence="1">Cell membrane</location>
        <topology evidence="1">Multi-pass membrane protein</topology>
    </subcellularLocation>
</comment>
<gene>
    <name evidence="8" type="primary">nptA</name>
    <name evidence="8" type="ORF">GCM10025883_30570</name>
</gene>
<feature type="transmembrane region" description="Helical" evidence="7">
    <location>
        <begin position="58"/>
        <end position="81"/>
    </location>
</feature>
<dbReference type="NCBIfam" id="NF037997">
    <property type="entry name" value="Na_Pi_symport"/>
    <property type="match status" value="2"/>
</dbReference>
<evidence type="ECO:0000256" key="1">
    <source>
        <dbReference type="ARBA" id="ARBA00004651"/>
    </source>
</evidence>
<feature type="transmembrane region" description="Helical" evidence="7">
    <location>
        <begin position="402"/>
        <end position="424"/>
    </location>
</feature>
<feature type="transmembrane region" description="Helical" evidence="7">
    <location>
        <begin position="327"/>
        <end position="349"/>
    </location>
</feature>
<evidence type="ECO:0000256" key="2">
    <source>
        <dbReference type="ARBA" id="ARBA00022475"/>
    </source>
</evidence>
<feature type="transmembrane region" description="Helical" evidence="7">
    <location>
        <begin position="361"/>
        <end position="382"/>
    </location>
</feature>
<protein>
    <submittedName>
        <fullName evidence="8">Sodium:phosphate symporter</fullName>
    </submittedName>
</protein>
<dbReference type="RefSeq" id="WP_284304618.1">
    <property type="nucleotide sequence ID" value="NZ_BSUO01000001.1"/>
</dbReference>
<evidence type="ECO:0000313" key="8">
    <source>
        <dbReference type="EMBL" id="GMA41012.1"/>
    </source>
</evidence>
<evidence type="ECO:0000313" key="9">
    <source>
        <dbReference type="Proteomes" id="UP001157126"/>
    </source>
</evidence>
<keyword evidence="5 7" id="KW-0472">Membrane</keyword>
<dbReference type="Pfam" id="PF02690">
    <property type="entry name" value="Na_Pi_cotrans"/>
    <property type="match status" value="2"/>
</dbReference>
<dbReference type="Proteomes" id="UP001157126">
    <property type="component" value="Unassembled WGS sequence"/>
</dbReference>
<feature type="compositionally biased region" description="Basic and acidic residues" evidence="6">
    <location>
        <begin position="25"/>
        <end position="51"/>
    </location>
</feature>
<proteinExistence type="predicted"/>
<dbReference type="PANTHER" id="PTHR10010">
    <property type="entry name" value="SOLUTE CARRIER FAMILY 34 SODIUM PHOSPHATE , MEMBER 2-RELATED"/>
    <property type="match status" value="1"/>
</dbReference>
<evidence type="ECO:0000256" key="4">
    <source>
        <dbReference type="ARBA" id="ARBA00022989"/>
    </source>
</evidence>
<keyword evidence="2" id="KW-1003">Cell membrane</keyword>
<dbReference type="EMBL" id="BSUO01000001">
    <property type="protein sequence ID" value="GMA41012.1"/>
    <property type="molecule type" value="Genomic_DNA"/>
</dbReference>